<evidence type="ECO:0008006" key="4">
    <source>
        <dbReference type="Google" id="ProtNLM"/>
    </source>
</evidence>
<organism evidence="2 3">
    <name type="scientific">Thermogemmatispora tikiterensis</name>
    <dbReference type="NCBI Taxonomy" id="1825093"/>
    <lineage>
        <taxon>Bacteria</taxon>
        <taxon>Bacillati</taxon>
        <taxon>Chloroflexota</taxon>
        <taxon>Ktedonobacteria</taxon>
        <taxon>Thermogemmatisporales</taxon>
        <taxon>Thermogemmatisporaceae</taxon>
        <taxon>Thermogemmatispora</taxon>
    </lineage>
</organism>
<keyword evidence="3" id="KW-1185">Reference proteome</keyword>
<dbReference type="Proteomes" id="UP000248706">
    <property type="component" value="Unassembled WGS sequence"/>
</dbReference>
<protein>
    <recommendedName>
        <fullName evidence="4">DUF3090 family protein</fullName>
    </recommendedName>
</protein>
<reference evidence="2 3" key="1">
    <citation type="submission" date="2016-08" db="EMBL/GenBank/DDBJ databases">
        <title>Analysis of Carbohydrate Active Enzymes in Thermogemmatispora T81 Reveals Carbohydrate Degradation Ability.</title>
        <authorList>
            <person name="Tomazini A."/>
            <person name="Lal S."/>
            <person name="Stott M."/>
            <person name="Henrissat B."/>
            <person name="Polikarpov I."/>
            <person name="Sparling R."/>
            <person name="Levin D.B."/>
        </authorList>
    </citation>
    <scope>NUCLEOTIDE SEQUENCE [LARGE SCALE GENOMIC DNA]</scope>
    <source>
        <strain evidence="2 3">T81</strain>
    </source>
</reference>
<dbReference type="Pfam" id="PF11290">
    <property type="entry name" value="DUF3090"/>
    <property type="match status" value="1"/>
</dbReference>
<evidence type="ECO:0000313" key="3">
    <source>
        <dbReference type="Proteomes" id="UP000248706"/>
    </source>
</evidence>
<dbReference type="EMBL" id="MCIF01000002">
    <property type="protein sequence ID" value="RAQ96392.1"/>
    <property type="molecule type" value="Genomic_DNA"/>
</dbReference>
<dbReference type="OrthoDB" id="156387at2"/>
<feature type="compositionally biased region" description="Acidic residues" evidence="1">
    <location>
        <begin position="193"/>
        <end position="213"/>
    </location>
</feature>
<dbReference type="RefSeq" id="WP_112429927.1">
    <property type="nucleotide sequence ID" value="NZ_MCIF01000002.1"/>
</dbReference>
<evidence type="ECO:0000256" key="1">
    <source>
        <dbReference type="SAM" id="MobiDB-lite"/>
    </source>
</evidence>
<evidence type="ECO:0000313" key="2">
    <source>
        <dbReference type="EMBL" id="RAQ96392.1"/>
    </source>
</evidence>
<gene>
    <name evidence="2" type="ORF">A4R35_12670</name>
</gene>
<accession>A0A328VJP6</accession>
<sequence length="213" mass="24141">MSRDLGLVELLGADAVGPPGQRRFRLFARSESGSAIMWMEKMQLNELGLAIDRLLTQVTQGKILRVEARARQEGEEEEEIPLGMPADFPLIPDEEFQVAQLKLSYDFRRELIILMAVPLEIIMETGQELRGRVREDRALTLSFTHAQAQALTSMITRIVAAGRPVCPFCHMPLEEGPHMCEKQNGHRQIIQLLEEDDDDDDDDDGEEREEEGD</sequence>
<feature type="region of interest" description="Disordered" evidence="1">
    <location>
        <begin position="191"/>
        <end position="213"/>
    </location>
</feature>
<proteinExistence type="predicted"/>
<dbReference type="AlphaFoldDB" id="A0A328VJP6"/>
<dbReference type="InterPro" id="IPR021441">
    <property type="entry name" value="DUF3090"/>
</dbReference>
<comment type="caution">
    <text evidence="2">The sequence shown here is derived from an EMBL/GenBank/DDBJ whole genome shotgun (WGS) entry which is preliminary data.</text>
</comment>
<name>A0A328VJP6_9CHLR</name>